<keyword evidence="5 8" id="KW-0812">Transmembrane</keyword>
<evidence type="ECO:0000256" key="8">
    <source>
        <dbReference type="SAM" id="Phobius"/>
    </source>
</evidence>
<protein>
    <recommendedName>
        <fullName evidence="11">ABC transporter permease</fullName>
    </recommendedName>
</protein>
<evidence type="ECO:0000256" key="4">
    <source>
        <dbReference type="ARBA" id="ARBA00022519"/>
    </source>
</evidence>
<feature type="transmembrane region" description="Helical" evidence="8">
    <location>
        <begin position="307"/>
        <end position="326"/>
    </location>
</feature>
<dbReference type="Proteomes" id="UP000034196">
    <property type="component" value="Unassembled WGS sequence"/>
</dbReference>
<dbReference type="STRING" id="1428628.WN71_007750"/>
<evidence type="ECO:0000313" key="9">
    <source>
        <dbReference type="EMBL" id="OIJ68472.1"/>
    </source>
</evidence>
<dbReference type="AlphaFoldDB" id="A0A1J4P1M5"/>
<evidence type="ECO:0000313" key="10">
    <source>
        <dbReference type="Proteomes" id="UP000034196"/>
    </source>
</evidence>
<feature type="transmembrane region" description="Helical" evidence="8">
    <location>
        <begin position="136"/>
        <end position="154"/>
    </location>
</feature>
<proteinExistence type="predicted"/>
<dbReference type="InterPro" id="IPR001851">
    <property type="entry name" value="ABC_transp_permease"/>
</dbReference>
<evidence type="ECO:0000256" key="2">
    <source>
        <dbReference type="ARBA" id="ARBA00022448"/>
    </source>
</evidence>
<feature type="transmembrane region" description="Helical" evidence="8">
    <location>
        <begin position="174"/>
        <end position="197"/>
    </location>
</feature>
<feature type="transmembrane region" description="Helical" evidence="8">
    <location>
        <begin position="43"/>
        <end position="64"/>
    </location>
</feature>
<feature type="transmembrane region" description="Helical" evidence="8">
    <location>
        <begin position="103"/>
        <end position="124"/>
    </location>
</feature>
<evidence type="ECO:0008006" key="11">
    <source>
        <dbReference type="Google" id="ProtNLM"/>
    </source>
</evidence>
<keyword evidence="2" id="KW-0813">Transport</keyword>
<keyword evidence="4" id="KW-0997">Cell inner membrane</keyword>
<accession>A0A1J4P1M5</accession>
<keyword evidence="10" id="KW-1185">Reference proteome</keyword>
<comment type="caution">
    <text evidence="9">The sequence shown here is derived from an EMBL/GenBank/DDBJ whole genome shotgun (WGS) entry which is preliminary data.</text>
</comment>
<dbReference type="EMBL" id="LAVA02000016">
    <property type="protein sequence ID" value="OIJ68472.1"/>
    <property type="molecule type" value="Genomic_DNA"/>
</dbReference>
<comment type="subcellular location">
    <subcellularLocation>
        <location evidence="1">Cell membrane</location>
        <topology evidence="1">Multi-pass membrane protein</topology>
    </subcellularLocation>
</comment>
<sequence length="334" mass="33880">MAVRPLWLRVLTTRAAAILALDVVLFVVFAVQSGGPFASEANIQSLLLSATEALLLAVGLAMLLGAGIFDLSLGANLVLSSVVGAKLMLAVADRTPDGGYRNLSTVVAIGVVGCLVTGMLFGLVNGLLVAYLKINALIATLGTLGIGTGLAYVISGGADVGGLPTEIQSDFGLLTFGAVPVPAVVAVVITAGVFVCVRYTRFGSRTLAIGSSPSAAERVGIRVPRHLLRLAVLAGLLAGIASFIDLSHFISTSLNGHSNDALNAVTAAVIGGTLLEGGKVSVLGAVWGTGLAVILQGGLVIAGVSSYYQLMAVGVVLILAVGVDRFSHLRRART</sequence>
<feature type="transmembrane region" description="Helical" evidence="8">
    <location>
        <begin position="227"/>
        <end position="250"/>
    </location>
</feature>
<feature type="transmembrane region" description="Helical" evidence="8">
    <location>
        <begin position="256"/>
        <end position="275"/>
    </location>
</feature>
<evidence type="ECO:0000256" key="7">
    <source>
        <dbReference type="ARBA" id="ARBA00023136"/>
    </source>
</evidence>
<dbReference type="PANTHER" id="PTHR32196">
    <property type="entry name" value="ABC TRANSPORTER PERMEASE PROTEIN YPHD-RELATED-RELATED"/>
    <property type="match status" value="1"/>
</dbReference>
<dbReference type="PANTHER" id="PTHR32196:SF21">
    <property type="entry name" value="ABC TRANSPORTER PERMEASE PROTEIN YPHD-RELATED"/>
    <property type="match status" value="1"/>
</dbReference>
<dbReference type="Pfam" id="PF02653">
    <property type="entry name" value="BPD_transp_2"/>
    <property type="match status" value="1"/>
</dbReference>
<evidence type="ECO:0000256" key="3">
    <source>
        <dbReference type="ARBA" id="ARBA00022475"/>
    </source>
</evidence>
<evidence type="ECO:0000256" key="6">
    <source>
        <dbReference type="ARBA" id="ARBA00022989"/>
    </source>
</evidence>
<keyword evidence="7 8" id="KW-0472">Membrane</keyword>
<name>A0A1J4P1M5_9ACTN</name>
<dbReference type="CDD" id="cd06579">
    <property type="entry name" value="TM_PBP1_transp_AraH_like"/>
    <property type="match status" value="1"/>
</dbReference>
<evidence type="ECO:0000256" key="5">
    <source>
        <dbReference type="ARBA" id="ARBA00022692"/>
    </source>
</evidence>
<keyword evidence="6 8" id="KW-1133">Transmembrane helix</keyword>
<feature type="transmembrane region" description="Helical" evidence="8">
    <location>
        <begin position="12"/>
        <end position="31"/>
    </location>
</feature>
<dbReference type="GO" id="GO:0005886">
    <property type="term" value="C:plasma membrane"/>
    <property type="evidence" value="ECO:0007669"/>
    <property type="project" value="UniProtKB-SubCell"/>
</dbReference>
<dbReference type="GO" id="GO:0022857">
    <property type="term" value="F:transmembrane transporter activity"/>
    <property type="evidence" value="ECO:0007669"/>
    <property type="project" value="InterPro"/>
</dbReference>
<evidence type="ECO:0000256" key="1">
    <source>
        <dbReference type="ARBA" id="ARBA00004651"/>
    </source>
</evidence>
<keyword evidence="3" id="KW-1003">Cell membrane</keyword>
<organism evidence="9 10">
    <name type="scientific">Streptomyces mangrovisoli</name>
    <dbReference type="NCBI Taxonomy" id="1428628"/>
    <lineage>
        <taxon>Bacteria</taxon>
        <taxon>Bacillati</taxon>
        <taxon>Actinomycetota</taxon>
        <taxon>Actinomycetes</taxon>
        <taxon>Kitasatosporales</taxon>
        <taxon>Streptomycetaceae</taxon>
        <taxon>Streptomyces</taxon>
    </lineage>
</organism>
<feature type="transmembrane region" description="Helical" evidence="8">
    <location>
        <begin position="71"/>
        <end position="91"/>
    </location>
</feature>
<reference evidence="9" key="1">
    <citation type="submission" date="2016-10" db="EMBL/GenBank/DDBJ databases">
        <title>Genome sequence of Streptomyces mangrovisoli MUSC 149.</title>
        <authorList>
            <person name="Lee L.-H."/>
            <person name="Ser H.-L."/>
        </authorList>
    </citation>
    <scope>NUCLEOTIDE SEQUENCE [LARGE SCALE GENOMIC DNA]</scope>
    <source>
        <strain evidence="9">MUSC 149</strain>
    </source>
</reference>
<gene>
    <name evidence="9" type="ORF">WN71_007750</name>
</gene>